<dbReference type="EMBL" id="JAAMPI010002337">
    <property type="protein sequence ID" value="KAF4614403.1"/>
    <property type="molecule type" value="Genomic_DNA"/>
</dbReference>
<evidence type="ECO:0000256" key="1">
    <source>
        <dbReference type="SAM" id="MobiDB-lite"/>
    </source>
</evidence>
<organism evidence="2 3">
    <name type="scientific">Cudoniella acicularis</name>
    <dbReference type="NCBI Taxonomy" id="354080"/>
    <lineage>
        <taxon>Eukaryota</taxon>
        <taxon>Fungi</taxon>
        <taxon>Dikarya</taxon>
        <taxon>Ascomycota</taxon>
        <taxon>Pezizomycotina</taxon>
        <taxon>Leotiomycetes</taxon>
        <taxon>Helotiales</taxon>
        <taxon>Tricladiaceae</taxon>
        <taxon>Cudoniella</taxon>
    </lineage>
</organism>
<feature type="compositionally biased region" description="Low complexity" evidence="1">
    <location>
        <begin position="235"/>
        <end position="251"/>
    </location>
</feature>
<dbReference type="AlphaFoldDB" id="A0A8H4QP67"/>
<protein>
    <submittedName>
        <fullName evidence="2">Uncharacterized protein</fullName>
    </submittedName>
</protein>
<name>A0A8H4QP67_9HELO</name>
<reference evidence="2 3" key="1">
    <citation type="submission" date="2020-03" db="EMBL/GenBank/DDBJ databases">
        <title>Draft Genome Sequence of Cudoniella acicularis.</title>
        <authorList>
            <person name="Buettner E."/>
            <person name="Kellner H."/>
        </authorList>
    </citation>
    <scope>NUCLEOTIDE SEQUENCE [LARGE SCALE GENOMIC DNA]</scope>
    <source>
        <strain evidence="2 3">DSM 108380</strain>
    </source>
</reference>
<evidence type="ECO:0000313" key="3">
    <source>
        <dbReference type="Proteomes" id="UP000566819"/>
    </source>
</evidence>
<feature type="compositionally biased region" description="Basic residues" evidence="1">
    <location>
        <begin position="222"/>
        <end position="234"/>
    </location>
</feature>
<sequence>MTTSKRKRAPLITGRASKALVNADLWYGTIHQKSSRYSTSADTPSSRASLLSPEPLSECEVQVDLPEHPDDLYTPETSFLSEEGLGIDIHDKPSQLTTDSSFVPERGLVVGIKKKPNQLRAPESPFLLEPRFVSINEESNKRPTPETSFVHVPEIVLNTNGHPHRGWTPINCPFSHPPESQHLLPSTTIRDLKAVRSTTWRSHLTHFLEDPAPLPRTPTLYKNKKKITVTKNTKKNTQTTPPRARATTPPS</sequence>
<dbReference type="Proteomes" id="UP000566819">
    <property type="component" value="Unassembled WGS sequence"/>
</dbReference>
<proteinExistence type="predicted"/>
<comment type="caution">
    <text evidence="2">The sequence shown here is derived from an EMBL/GenBank/DDBJ whole genome shotgun (WGS) entry which is preliminary data.</text>
</comment>
<feature type="region of interest" description="Disordered" evidence="1">
    <location>
        <begin position="33"/>
        <end position="57"/>
    </location>
</feature>
<gene>
    <name evidence="2" type="ORF">G7Y89_g15336</name>
</gene>
<accession>A0A8H4QP67</accession>
<feature type="compositionally biased region" description="Polar residues" evidence="1">
    <location>
        <begin position="33"/>
        <end position="49"/>
    </location>
</feature>
<keyword evidence="3" id="KW-1185">Reference proteome</keyword>
<evidence type="ECO:0000313" key="2">
    <source>
        <dbReference type="EMBL" id="KAF4614403.1"/>
    </source>
</evidence>
<feature type="region of interest" description="Disordered" evidence="1">
    <location>
        <begin position="211"/>
        <end position="251"/>
    </location>
</feature>